<keyword evidence="3" id="KW-0902">Two-component regulatory system</keyword>
<dbReference type="InterPro" id="IPR016032">
    <property type="entry name" value="Sig_transdc_resp-reg_C-effctor"/>
</dbReference>
<keyword evidence="6" id="KW-0804">Transcription</keyword>
<dbReference type="GO" id="GO:0032993">
    <property type="term" value="C:protein-DNA complex"/>
    <property type="evidence" value="ECO:0007669"/>
    <property type="project" value="TreeGrafter"/>
</dbReference>
<dbReference type="OrthoDB" id="9790442at2"/>
<accession>M1ML55</accession>
<evidence type="ECO:0000256" key="6">
    <source>
        <dbReference type="ARBA" id="ARBA00023163"/>
    </source>
</evidence>
<organism evidence="12 13">
    <name type="scientific">Clostridium saccharoperbutylacetonicum N1-4(HMT)</name>
    <dbReference type="NCBI Taxonomy" id="931276"/>
    <lineage>
        <taxon>Bacteria</taxon>
        <taxon>Bacillati</taxon>
        <taxon>Bacillota</taxon>
        <taxon>Clostridia</taxon>
        <taxon>Eubacteriales</taxon>
        <taxon>Clostridiaceae</taxon>
        <taxon>Clostridium</taxon>
    </lineage>
</organism>
<dbReference type="CDD" id="cd00383">
    <property type="entry name" value="trans_reg_C"/>
    <property type="match status" value="1"/>
</dbReference>
<dbReference type="FunFam" id="3.40.50.2300:FF:000001">
    <property type="entry name" value="DNA-binding response regulator PhoB"/>
    <property type="match status" value="1"/>
</dbReference>
<dbReference type="PATRIC" id="fig|931276.5.peg.4938"/>
<dbReference type="SMART" id="SM00862">
    <property type="entry name" value="Trans_reg_C"/>
    <property type="match status" value="1"/>
</dbReference>
<dbReference type="InterPro" id="IPR036388">
    <property type="entry name" value="WH-like_DNA-bd_sf"/>
</dbReference>
<gene>
    <name evidence="12" type="ORF">Cspa_c48960</name>
</gene>
<dbReference type="eggNOG" id="COG0745">
    <property type="taxonomic scope" value="Bacteria"/>
</dbReference>
<dbReference type="InterPro" id="IPR001789">
    <property type="entry name" value="Sig_transdc_resp-reg_receiver"/>
</dbReference>
<dbReference type="RefSeq" id="WP_015394958.1">
    <property type="nucleotide sequence ID" value="NC_020291.1"/>
</dbReference>
<dbReference type="KEGG" id="csr:Cspa_c48960"/>
<dbReference type="Gene3D" id="1.10.10.10">
    <property type="entry name" value="Winged helix-like DNA-binding domain superfamily/Winged helix DNA-binding domain"/>
    <property type="match status" value="1"/>
</dbReference>
<dbReference type="FunFam" id="1.10.10.10:FF:000018">
    <property type="entry name" value="DNA-binding response regulator ResD"/>
    <property type="match status" value="1"/>
</dbReference>
<dbReference type="PANTHER" id="PTHR48111">
    <property type="entry name" value="REGULATOR OF RPOS"/>
    <property type="match status" value="1"/>
</dbReference>
<dbReference type="GO" id="GO:0005829">
    <property type="term" value="C:cytosol"/>
    <property type="evidence" value="ECO:0007669"/>
    <property type="project" value="TreeGrafter"/>
</dbReference>
<dbReference type="InterPro" id="IPR001867">
    <property type="entry name" value="OmpR/PhoB-type_DNA-bd"/>
</dbReference>
<dbReference type="STRING" id="36745.CLSAP_46640"/>
<name>M1ML55_9CLOT</name>
<dbReference type="Gene3D" id="3.40.50.2300">
    <property type="match status" value="1"/>
</dbReference>
<dbReference type="Pfam" id="PF00072">
    <property type="entry name" value="Response_reg"/>
    <property type="match status" value="1"/>
</dbReference>
<evidence type="ECO:0000256" key="5">
    <source>
        <dbReference type="ARBA" id="ARBA00023125"/>
    </source>
</evidence>
<dbReference type="SUPFAM" id="SSF46894">
    <property type="entry name" value="C-terminal effector domain of the bipartite response regulators"/>
    <property type="match status" value="1"/>
</dbReference>
<dbReference type="Gene3D" id="6.10.250.690">
    <property type="match status" value="1"/>
</dbReference>
<dbReference type="GO" id="GO:0000976">
    <property type="term" value="F:transcription cis-regulatory region binding"/>
    <property type="evidence" value="ECO:0007669"/>
    <property type="project" value="TreeGrafter"/>
</dbReference>
<protein>
    <recommendedName>
        <fullName evidence="1">Stage 0 sporulation protein A homolog</fullName>
    </recommendedName>
</protein>
<dbReference type="SUPFAM" id="SSF52172">
    <property type="entry name" value="CheY-like"/>
    <property type="match status" value="1"/>
</dbReference>
<dbReference type="EMBL" id="CP004121">
    <property type="protein sequence ID" value="AGF58649.1"/>
    <property type="molecule type" value="Genomic_DNA"/>
</dbReference>
<feature type="modified residue" description="4-aspartylphosphate" evidence="8">
    <location>
        <position position="52"/>
    </location>
</feature>
<evidence type="ECO:0000259" key="10">
    <source>
        <dbReference type="PROSITE" id="PS50110"/>
    </source>
</evidence>
<feature type="DNA-binding region" description="OmpR/PhoB-type" evidence="9">
    <location>
        <begin position="129"/>
        <end position="228"/>
    </location>
</feature>
<evidence type="ECO:0000313" key="12">
    <source>
        <dbReference type="EMBL" id="AGF58649.1"/>
    </source>
</evidence>
<dbReference type="HOGENOM" id="CLU_000445_30_4_9"/>
<dbReference type="InterPro" id="IPR011006">
    <property type="entry name" value="CheY-like_superfamily"/>
</dbReference>
<dbReference type="CDD" id="cd17574">
    <property type="entry name" value="REC_OmpR"/>
    <property type="match status" value="1"/>
</dbReference>
<dbReference type="PROSITE" id="PS51755">
    <property type="entry name" value="OMPR_PHOB"/>
    <property type="match status" value="1"/>
</dbReference>
<evidence type="ECO:0000256" key="3">
    <source>
        <dbReference type="ARBA" id="ARBA00023012"/>
    </source>
</evidence>
<keyword evidence="5 9" id="KW-0238">DNA-binding</keyword>
<evidence type="ECO:0000256" key="4">
    <source>
        <dbReference type="ARBA" id="ARBA00023015"/>
    </source>
</evidence>
<feature type="domain" description="Response regulatory" evidence="10">
    <location>
        <begin position="3"/>
        <end position="117"/>
    </location>
</feature>
<dbReference type="GO" id="GO:0000156">
    <property type="term" value="F:phosphorelay response regulator activity"/>
    <property type="evidence" value="ECO:0007669"/>
    <property type="project" value="TreeGrafter"/>
</dbReference>
<evidence type="ECO:0000256" key="9">
    <source>
        <dbReference type="PROSITE-ProRule" id="PRU01091"/>
    </source>
</evidence>
<reference evidence="12 13" key="1">
    <citation type="submission" date="2013-02" db="EMBL/GenBank/DDBJ databases">
        <title>Genome sequence of Clostridium saccharoperbutylacetonicum N1-4(HMT).</title>
        <authorList>
            <person name="Poehlein A."/>
            <person name="Daniel R."/>
        </authorList>
    </citation>
    <scope>NUCLEOTIDE SEQUENCE [LARGE SCALE GENOMIC DNA]</scope>
    <source>
        <strain evidence="13">N1-4(HMT)</strain>
    </source>
</reference>
<keyword evidence="2 8" id="KW-0597">Phosphoprotein</keyword>
<dbReference type="InterPro" id="IPR039420">
    <property type="entry name" value="WalR-like"/>
</dbReference>
<proteinExistence type="predicted"/>
<evidence type="ECO:0000256" key="7">
    <source>
        <dbReference type="ARBA" id="ARBA00024867"/>
    </source>
</evidence>
<keyword evidence="4" id="KW-0805">Transcription regulation</keyword>
<dbReference type="Pfam" id="PF00486">
    <property type="entry name" value="Trans_reg_C"/>
    <property type="match status" value="1"/>
</dbReference>
<dbReference type="GO" id="GO:0006355">
    <property type="term" value="P:regulation of DNA-templated transcription"/>
    <property type="evidence" value="ECO:0007669"/>
    <property type="project" value="InterPro"/>
</dbReference>
<keyword evidence="13" id="KW-1185">Reference proteome</keyword>
<dbReference type="Proteomes" id="UP000011728">
    <property type="component" value="Chromosome"/>
</dbReference>
<evidence type="ECO:0000256" key="1">
    <source>
        <dbReference type="ARBA" id="ARBA00018672"/>
    </source>
</evidence>
<feature type="domain" description="OmpR/PhoB-type" evidence="11">
    <location>
        <begin position="129"/>
        <end position="228"/>
    </location>
</feature>
<evidence type="ECO:0000259" key="11">
    <source>
        <dbReference type="PROSITE" id="PS51755"/>
    </source>
</evidence>
<dbReference type="SMART" id="SM00448">
    <property type="entry name" value="REC"/>
    <property type="match status" value="1"/>
</dbReference>
<sequence length="233" mass="27017">MKTILVVEDELSIRSFVSLNLKKKKYEVWEAETGEEALIIFKNRKIDIVLLDIMLPGIDGFEVCQKIREISQLVGIIMLTARTQQEDKVKGLINGADDYLSKPFSMDELEARIISLIRRLDYIVSKEEGSILKSGPFELDVKNKKVFRSGQEVKVTPTEYCLLQFLISNRNQVFTRDNILDEVWGINYIGDVKVVDVNIRRIRRKIEGDPANPKYLCTDWGYGYLWREQTYEA</sequence>
<comment type="function">
    <text evidence="7">May play the central regulatory role in sporulation. It may be an element of the effector pathway responsible for the activation of sporulation genes in response to nutritional stress. Spo0A may act in concert with spo0H (a sigma factor) to control the expression of some genes that are critical to the sporulation process.</text>
</comment>
<evidence type="ECO:0000256" key="2">
    <source>
        <dbReference type="ARBA" id="ARBA00022553"/>
    </source>
</evidence>
<evidence type="ECO:0000256" key="8">
    <source>
        <dbReference type="PROSITE-ProRule" id="PRU00169"/>
    </source>
</evidence>
<dbReference type="PROSITE" id="PS50110">
    <property type="entry name" value="RESPONSE_REGULATORY"/>
    <property type="match status" value="1"/>
</dbReference>
<dbReference type="PANTHER" id="PTHR48111:SF54">
    <property type="entry name" value="STAGE 0 SPORULATION PROTEIN A HOMOLOG"/>
    <property type="match status" value="1"/>
</dbReference>
<dbReference type="AlphaFoldDB" id="M1ML55"/>
<evidence type="ECO:0000313" key="13">
    <source>
        <dbReference type="Proteomes" id="UP000011728"/>
    </source>
</evidence>